<keyword evidence="3" id="KW-1185">Reference proteome</keyword>
<organism evidence="2 3">
    <name type="scientific">Curtobacterium citreum</name>
    <dbReference type="NCBI Taxonomy" id="2036"/>
    <lineage>
        <taxon>Bacteria</taxon>
        <taxon>Bacillati</taxon>
        <taxon>Actinomycetota</taxon>
        <taxon>Actinomycetes</taxon>
        <taxon>Micrococcales</taxon>
        <taxon>Microbacteriaceae</taxon>
        <taxon>Curtobacterium</taxon>
    </lineage>
</organism>
<keyword evidence="1" id="KW-1133">Transmembrane helix</keyword>
<dbReference type="GeneID" id="95322421"/>
<proteinExistence type="predicted"/>
<evidence type="ECO:0000313" key="3">
    <source>
        <dbReference type="Proteomes" id="UP001652264"/>
    </source>
</evidence>
<dbReference type="EMBL" id="JANVAD010000003">
    <property type="protein sequence ID" value="MCS6522574.1"/>
    <property type="molecule type" value="Genomic_DNA"/>
</dbReference>
<protein>
    <submittedName>
        <fullName evidence="2">Uncharacterized protein</fullName>
    </submittedName>
</protein>
<comment type="caution">
    <text evidence="2">The sequence shown here is derived from an EMBL/GenBank/DDBJ whole genome shotgun (WGS) entry which is preliminary data.</text>
</comment>
<sequence>MSGDDDDLRRVGERTWTVRYKIPLAVVTGLLAACCFVAVIAGGSVGAWVGGSGLVLLVAWVVVFRVLYRRGY</sequence>
<keyword evidence="1" id="KW-0812">Transmembrane</keyword>
<accession>A0ABT2HH42</accession>
<feature type="transmembrane region" description="Helical" evidence="1">
    <location>
        <begin position="20"/>
        <end position="41"/>
    </location>
</feature>
<name>A0ABT2HH42_9MICO</name>
<reference evidence="2 3" key="1">
    <citation type="submission" date="2022-08" db="EMBL/GenBank/DDBJ databases">
        <title>Taxonomy of Curtobacterium flaccumfaciens.</title>
        <authorList>
            <person name="Osdaghi E."/>
            <person name="Taghavi S.M."/>
            <person name="Hamidizade M."/>
            <person name="Abachi H."/>
            <person name="Fazliarab A."/>
            <person name="Baeyen S."/>
            <person name="Portier P."/>
            <person name="Van Vaerenbergh J."/>
            <person name="Jacques M.-A."/>
        </authorList>
    </citation>
    <scope>NUCLEOTIDE SEQUENCE [LARGE SCALE GENOMIC DNA]</scope>
    <source>
        <strain evidence="2 3">LMG8786T</strain>
    </source>
</reference>
<evidence type="ECO:0000256" key="1">
    <source>
        <dbReference type="SAM" id="Phobius"/>
    </source>
</evidence>
<evidence type="ECO:0000313" key="2">
    <source>
        <dbReference type="EMBL" id="MCS6522574.1"/>
    </source>
</evidence>
<dbReference type="Proteomes" id="UP001652264">
    <property type="component" value="Unassembled WGS sequence"/>
</dbReference>
<feature type="transmembrane region" description="Helical" evidence="1">
    <location>
        <begin position="47"/>
        <end position="68"/>
    </location>
</feature>
<dbReference type="RefSeq" id="WP_141859525.1">
    <property type="nucleotide sequence ID" value="NZ_BMNV01000005.1"/>
</dbReference>
<gene>
    <name evidence="2" type="ORF">NYQ28_08345</name>
</gene>
<keyword evidence="1" id="KW-0472">Membrane</keyword>